<sequence>MIIATDLVRQAYAALLMVLAHLDDITNGIAAAGRLAGGQELLEELKQTKVKDYNKKTAADAVTTGQALKAEPLINPAEHGSCKNEDGSRKELQKHGNARTFTETTITLLTTKAEAPGTKPGEALTLCGSGSTGPIHGTSSCTSADVTNLGLKGGAVFATTPAAARRANSQAATDKITIAAGQVPTQKTVNPDLNNIKKLEDAIRTTDAITAQLDLEQIANSATLKASAAKEIGGEPASYTDSTIQPLVDSLLKEFFGDKA</sequence>
<dbReference type="VEuPathDB" id="TriTrypDB:Tb427_000310500"/>
<protein>
    <submittedName>
        <fullName evidence="1">Variant surface glycoprotein</fullName>
    </submittedName>
</protein>
<organism evidence="1">
    <name type="scientific">Trypanosoma brucei</name>
    <dbReference type="NCBI Taxonomy" id="5691"/>
    <lineage>
        <taxon>Eukaryota</taxon>
        <taxon>Discoba</taxon>
        <taxon>Euglenozoa</taxon>
        <taxon>Kinetoplastea</taxon>
        <taxon>Metakinetoplastina</taxon>
        <taxon>Trypanosomatida</taxon>
        <taxon>Trypanosomatidae</taxon>
        <taxon>Trypanosoma</taxon>
    </lineage>
</organism>
<dbReference type="AlphaFoldDB" id="A0A1V0FYN4"/>
<dbReference type="EMBL" id="KY404622">
    <property type="protein sequence ID" value="ARB50873.1"/>
    <property type="molecule type" value="Genomic_DNA"/>
</dbReference>
<evidence type="ECO:0000313" key="1">
    <source>
        <dbReference type="EMBL" id="ARB50873.1"/>
    </source>
</evidence>
<name>A0A1V0FYN4_9TRYP</name>
<reference evidence="1" key="1">
    <citation type="submission" date="2016-12" db="EMBL/GenBank/DDBJ databases">
        <title>Extending the VSGnome of Trypanosoma brucei strain TREU927.</title>
        <authorList>
            <person name="Cross G.A."/>
        </authorList>
    </citation>
    <scope>NUCLEOTIDE SEQUENCE</scope>
    <source>
        <strain evidence="1">Tb927.99.1788</strain>
    </source>
</reference>
<proteinExistence type="predicted"/>
<accession>A0A1V0FYN4</accession>